<evidence type="ECO:0000313" key="2">
    <source>
        <dbReference type="EMBL" id="AAK57191.1"/>
    </source>
</evidence>
<keyword evidence="2" id="KW-0808">Transferase</keyword>
<organism evidence="2">
    <name type="scientific">Stigmatella aurantiaca</name>
    <dbReference type="NCBI Taxonomy" id="41"/>
    <lineage>
        <taxon>Bacteria</taxon>
        <taxon>Pseudomonadati</taxon>
        <taxon>Myxococcota</taxon>
        <taxon>Myxococcia</taxon>
        <taxon>Myxococcales</taxon>
        <taxon>Cystobacterineae</taxon>
        <taxon>Archangiaceae</taxon>
        <taxon>Stigmatella</taxon>
    </lineage>
</organism>
<dbReference type="GO" id="GO:0046503">
    <property type="term" value="P:glycerolipid catabolic process"/>
    <property type="evidence" value="ECO:0007669"/>
    <property type="project" value="TreeGrafter"/>
</dbReference>
<dbReference type="PANTHER" id="PTHR43433">
    <property type="entry name" value="HYDROLASE, ALPHA/BETA FOLD FAMILY PROTEIN"/>
    <property type="match status" value="1"/>
</dbReference>
<dbReference type="GO" id="GO:0016740">
    <property type="term" value="F:transferase activity"/>
    <property type="evidence" value="ECO:0007669"/>
    <property type="project" value="UniProtKB-KW"/>
</dbReference>
<dbReference type="Pfam" id="PF00561">
    <property type="entry name" value="Abhydrolase_1"/>
    <property type="match status" value="1"/>
</dbReference>
<reference evidence="2" key="1">
    <citation type="journal article" date="2001" name="Chem. Biol.">
        <title>Novel features in a combined polyketide synthase/non-ribosomal peptide synthetase: the myxalamid biosynthetic gene cluster of the myxobacterium Stigmatella aurantiaca Sga15.</title>
        <authorList>
            <person name="Silakowski B."/>
            <person name="Nordsiek G."/>
            <person name="Kunze B."/>
            <person name="Blocker H."/>
            <person name="Muller R."/>
        </authorList>
    </citation>
    <scope>NUCLEOTIDE SEQUENCE</scope>
</reference>
<dbReference type="ESTHER" id="stiau-Q93TW5">
    <property type="family name" value="6_AlphaBeta_hydrolase"/>
</dbReference>
<dbReference type="EMBL" id="AF319998">
    <property type="protein sequence ID" value="AAK57191.1"/>
    <property type="molecule type" value="Genomic_DNA"/>
</dbReference>
<dbReference type="PANTHER" id="PTHR43433:SF5">
    <property type="entry name" value="AB HYDROLASE-1 DOMAIN-CONTAINING PROTEIN"/>
    <property type="match status" value="1"/>
</dbReference>
<evidence type="ECO:0000259" key="1">
    <source>
        <dbReference type="Pfam" id="PF00561"/>
    </source>
</evidence>
<dbReference type="GO" id="GO:0004806">
    <property type="term" value="F:triacylglycerol lipase activity"/>
    <property type="evidence" value="ECO:0007669"/>
    <property type="project" value="TreeGrafter"/>
</dbReference>
<dbReference type="PROSITE" id="PS51257">
    <property type="entry name" value="PROKAR_LIPOPROTEIN"/>
    <property type="match status" value="1"/>
</dbReference>
<feature type="domain" description="AB hydrolase-1" evidence="1">
    <location>
        <begin position="56"/>
        <end position="158"/>
    </location>
</feature>
<name>Q93TW5_STIAU</name>
<dbReference type="SUPFAM" id="SSF53474">
    <property type="entry name" value="alpha/beta-Hydrolases"/>
    <property type="match status" value="1"/>
</dbReference>
<protein>
    <submittedName>
        <fullName evidence="2">Putative acetyl transferase</fullName>
    </submittedName>
</protein>
<sequence length="286" mass="31148">MRKWLVAFWIGATVALTGCSDEPGPLDDPPVLVDHWLTASDGMKLHYLELEGEGTPVVLLHGFLGTASGTWVAPGFAQALAAAGHRVILLDQRGHGESDKPLEPSAYGEQMVTDVIEMLDDLKINQAHVGGYSMGGEMTAMLMRRVPERFITAHLGGAGIVETDEALRAAAAALDPKGTDPEEPRILALFEEATANLPPPDPRVIAAMTEAWAVWGPRPVDLTVIDFPVLTVNGEFDNPYSKTLRMTRELSQFENVVVPRRSHLTTLIDPLYLQSLVAFIDTHDPR</sequence>
<dbReference type="AlphaFoldDB" id="Q93TW5"/>
<dbReference type="InterPro" id="IPR029058">
    <property type="entry name" value="AB_hydrolase_fold"/>
</dbReference>
<accession>Q93TW5</accession>
<dbReference type="Gene3D" id="3.40.50.1820">
    <property type="entry name" value="alpha/beta hydrolase"/>
    <property type="match status" value="1"/>
</dbReference>
<dbReference type="InterPro" id="IPR000073">
    <property type="entry name" value="AB_hydrolase_1"/>
</dbReference>
<dbReference type="InterPro" id="IPR050471">
    <property type="entry name" value="AB_hydrolase"/>
</dbReference>
<proteinExistence type="predicted"/>